<comment type="caution">
    <text evidence="1">The sequence shown here is derived from an EMBL/GenBank/DDBJ whole genome shotgun (WGS) entry which is preliminary data.</text>
</comment>
<sequence length="211" mass="24383">MRSPWTPERIKEGFEQFRIEHGRLPTAPEIDELSYLPSSRLIQLKFGGLEKLRTLLGYEHSHFGKGDFRSIIANRVGKRGRKVELALQSILVDRFGEVFVHTEKIFDPSKNRVDFYVYAPEGNFGIDVFYPSTFRSMQVNIVIKAPKYQHFREPLYFVVANKNLGQSELNAYAKSKIRPLAENISLVTIDTLFLRLEGKKAYPNPLKKYQG</sequence>
<proteinExistence type="predicted"/>
<accession>A0A0G1XYJ7</accession>
<protein>
    <submittedName>
        <fullName evidence="1">Uncharacterized protein</fullName>
    </submittedName>
</protein>
<evidence type="ECO:0000313" key="1">
    <source>
        <dbReference type="EMBL" id="KKW36061.1"/>
    </source>
</evidence>
<organism evidence="1 2">
    <name type="scientific">Candidatus Giovannonibacteria bacterium GW2011_GWA2_53_7</name>
    <dbReference type="NCBI Taxonomy" id="1618650"/>
    <lineage>
        <taxon>Bacteria</taxon>
        <taxon>Candidatus Giovannoniibacteriota</taxon>
    </lineage>
</organism>
<name>A0A0G1XYJ7_9BACT</name>
<dbReference type="EMBL" id="LCRM01000034">
    <property type="protein sequence ID" value="KKW36061.1"/>
    <property type="molecule type" value="Genomic_DNA"/>
</dbReference>
<evidence type="ECO:0000313" key="2">
    <source>
        <dbReference type="Proteomes" id="UP000034290"/>
    </source>
</evidence>
<dbReference type="AlphaFoldDB" id="A0A0G1XYJ7"/>
<dbReference type="Proteomes" id="UP000034290">
    <property type="component" value="Unassembled WGS sequence"/>
</dbReference>
<gene>
    <name evidence="1" type="ORF">UY81_C0034G0006</name>
</gene>
<reference evidence="1 2" key="1">
    <citation type="journal article" date="2015" name="Nature">
        <title>rRNA introns, odd ribosomes, and small enigmatic genomes across a large radiation of phyla.</title>
        <authorList>
            <person name="Brown C.T."/>
            <person name="Hug L.A."/>
            <person name="Thomas B.C."/>
            <person name="Sharon I."/>
            <person name="Castelle C.J."/>
            <person name="Singh A."/>
            <person name="Wilkins M.J."/>
            <person name="Williams K.H."/>
            <person name="Banfield J.F."/>
        </authorList>
    </citation>
    <scope>NUCLEOTIDE SEQUENCE [LARGE SCALE GENOMIC DNA]</scope>
</reference>